<protein>
    <submittedName>
        <fullName evidence="2">Uncharacterized protein</fullName>
    </submittedName>
</protein>
<feature type="compositionally biased region" description="Acidic residues" evidence="1">
    <location>
        <begin position="56"/>
        <end position="66"/>
    </location>
</feature>
<dbReference type="RefSeq" id="WP_146567057.1">
    <property type="nucleotide sequence ID" value="NZ_SIHJ01000002.1"/>
</dbReference>
<feature type="compositionally biased region" description="Acidic residues" evidence="1">
    <location>
        <begin position="1"/>
        <end position="46"/>
    </location>
</feature>
<dbReference type="Proteomes" id="UP000316714">
    <property type="component" value="Unassembled WGS sequence"/>
</dbReference>
<feature type="region of interest" description="Disordered" evidence="1">
    <location>
        <begin position="1"/>
        <end position="77"/>
    </location>
</feature>
<dbReference type="AlphaFoldDB" id="A0A5C5V613"/>
<sequence>MPSDYDEDDFGDDPYSDDEGYGEEDGFSEVNFDDDESEDYGDEWSDEALGLKSSADDEDSEEEPADESGPASGGADPLAETLAALLGASVAPAEPTPTDDQLAWRETYYVLFQKSERPTLTQVEAAIGGAGGRLVMENLTANDDGHFQSVLIQAPEDNAALEVTYEEGEAVMAQSAELAKQLQKQLDSSVLAELLRSDARLDIMHFERMDETATFDMGEPDEIALEALNPATLIGVVEALAALTGGVPIDPATGEVLL</sequence>
<evidence type="ECO:0000256" key="1">
    <source>
        <dbReference type="SAM" id="MobiDB-lite"/>
    </source>
</evidence>
<evidence type="ECO:0000313" key="2">
    <source>
        <dbReference type="EMBL" id="TWT33988.1"/>
    </source>
</evidence>
<comment type="caution">
    <text evidence="2">The sequence shown here is derived from an EMBL/GenBank/DDBJ whole genome shotgun (WGS) entry which is preliminary data.</text>
</comment>
<gene>
    <name evidence="2" type="ORF">KOR34_38240</name>
</gene>
<evidence type="ECO:0000313" key="3">
    <source>
        <dbReference type="Proteomes" id="UP000316714"/>
    </source>
</evidence>
<proteinExistence type="predicted"/>
<keyword evidence="3" id="KW-1185">Reference proteome</keyword>
<reference evidence="2 3" key="1">
    <citation type="submission" date="2019-02" db="EMBL/GenBank/DDBJ databases">
        <title>Deep-cultivation of Planctomycetes and their phenomic and genomic characterization uncovers novel biology.</title>
        <authorList>
            <person name="Wiegand S."/>
            <person name="Jogler M."/>
            <person name="Boedeker C."/>
            <person name="Pinto D."/>
            <person name="Vollmers J."/>
            <person name="Rivas-Marin E."/>
            <person name="Kohn T."/>
            <person name="Peeters S.H."/>
            <person name="Heuer A."/>
            <person name="Rast P."/>
            <person name="Oberbeckmann S."/>
            <person name="Bunk B."/>
            <person name="Jeske O."/>
            <person name="Meyerdierks A."/>
            <person name="Storesund J.E."/>
            <person name="Kallscheuer N."/>
            <person name="Luecker S."/>
            <person name="Lage O.M."/>
            <person name="Pohl T."/>
            <person name="Merkel B.J."/>
            <person name="Hornburger P."/>
            <person name="Mueller R.-W."/>
            <person name="Bruemmer F."/>
            <person name="Labrenz M."/>
            <person name="Spormann A.M."/>
            <person name="Op Den Camp H."/>
            <person name="Overmann J."/>
            <person name="Amann R."/>
            <person name="Jetten M.S.M."/>
            <person name="Mascher T."/>
            <person name="Medema M.H."/>
            <person name="Devos D.P."/>
            <person name="Kaster A.-K."/>
            <person name="Ovreas L."/>
            <person name="Rohde M."/>
            <person name="Galperin M.Y."/>
            <person name="Jogler C."/>
        </authorList>
    </citation>
    <scope>NUCLEOTIDE SEQUENCE [LARGE SCALE GENOMIC DNA]</scope>
    <source>
        <strain evidence="2 3">KOR34</strain>
    </source>
</reference>
<dbReference type="OrthoDB" id="265526at2"/>
<dbReference type="EMBL" id="SIHJ01000002">
    <property type="protein sequence ID" value="TWT33988.1"/>
    <property type="molecule type" value="Genomic_DNA"/>
</dbReference>
<accession>A0A5C5V613</accession>
<organism evidence="2 3">
    <name type="scientific">Posidoniimonas corsicana</name>
    <dbReference type="NCBI Taxonomy" id="1938618"/>
    <lineage>
        <taxon>Bacteria</taxon>
        <taxon>Pseudomonadati</taxon>
        <taxon>Planctomycetota</taxon>
        <taxon>Planctomycetia</taxon>
        <taxon>Pirellulales</taxon>
        <taxon>Lacipirellulaceae</taxon>
        <taxon>Posidoniimonas</taxon>
    </lineage>
</organism>
<name>A0A5C5V613_9BACT</name>